<keyword evidence="2" id="KW-0964">Secreted</keyword>
<evidence type="ECO:0000256" key="2">
    <source>
        <dbReference type="ARBA" id="ARBA00022525"/>
    </source>
</evidence>
<protein>
    <recommendedName>
        <fullName evidence="7">Hemolysin-type calcium-binding protein</fullName>
    </recommendedName>
</protein>
<evidence type="ECO:0000256" key="4">
    <source>
        <dbReference type="SAM" id="SignalP"/>
    </source>
</evidence>
<feature type="region of interest" description="Disordered" evidence="3">
    <location>
        <begin position="228"/>
        <end position="264"/>
    </location>
</feature>
<reference evidence="5" key="2">
    <citation type="submission" date="2020-09" db="EMBL/GenBank/DDBJ databases">
        <authorList>
            <person name="Sun Q."/>
            <person name="Ohkuma M."/>
        </authorList>
    </citation>
    <scope>NUCLEOTIDE SEQUENCE</scope>
    <source>
        <strain evidence="5">JCM 4988</strain>
    </source>
</reference>
<evidence type="ECO:0000256" key="1">
    <source>
        <dbReference type="ARBA" id="ARBA00004613"/>
    </source>
</evidence>
<dbReference type="InterPro" id="IPR018511">
    <property type="entry name" value="Hemolysin-typ_Ca-bd_CS"/>
</dbReference>
<evidence type="ECO:0000313" key="6">
    <source>
        <dbReference type="Proteomes" id="UP000630936"/>
    </source>
</evidence>
<dbReference type="Gene3D" id="2.150.10.10">
    <property type="entry name" value="Serralysin-like metalloprotease, C-terminal"/>
    <property type="match status" value="1"/>
</dbReference>
<evidence type="ECO:0008006" key="7">
    <source>
        <dbReference type="Google" id="ProtNLM"/>
    </source>
</evidence>
<dbReference type="GO" id="GO:0005576">
    <property type="term" value="C:extracellular region"/>
    <property type="evidence" value="ECO:0007669"/>
    <property type="project" value="UniProtKB-SubCell"/>
</dbReference>
<keyword evidence="6" id="KW-1185">Reference proteome</keyword>
<dbReference type="PANTHER" id="PTHR38340">
    <property type="entry name" value="S-LAYER PROTEIN"/>
    <property type="match status" value="1"/>
</dbReference>
<dbReference type="PRINTS" id="PR00313">
    <property type="entry name" value="CABNDNGRPT"/>
</dbReference>
<reference evidence="5" key="1">
    <citation type="journal article" date="2014" name="Int. J. Syst. Evol. Microbiol.">
        <title>Complete genome sequence of Corynebacterium casei LMG S-19264T (=DSM 44701T), isolated from a smear-ripened cheese.</title>
        <authorList>
            <consortium name="US DOE Joint Genome Institute (JGI-PGF)"/>
            <person name="Walter F."/>
            <person name="Albersmeier A."/>
            <person name="Kalinowski J."/>
            <person name="Ruckert C."/>
        </authorList>
    </citation>
    <scope>NUCLEOTIDE SEQUENCE</scope>
    <source>
        <strain evidence="5">JCM 4988</strain>
    </source>
</reference>
<keyword evidence="4" id="KW-0732">Signal</keyword>
<comment type="subcellular location">
    <subcellularLocation>
        <location evidence="1">Secreted</location>
    </subcellularLocation>
</comment>
<feature type="chain" id="PRO_5036816239" description="Hemolysin-type calcium-binding protein" evidence="4">
    <location>
        <begin position="32"/>
        <end position="264"/>
    </location>
</feature>
<organism evidence="5 6">
    <name type="scientific">Streptomyces inusitatus</name>
    <dbReference type="NCBI Taxonomy" id="68221"/>
    <lineage>
        <taxon>Bacteria</taxon>
        <taxon>Bacillati</taxon>
        <taxon>Actinomycetota</taxon>
        <taxon>Actinomycetes</taxon>
        <taxon>Kitasatosporales</taxon>
        <taxon>Streptomycetaceae</taxon>
        <taxon>Streptomyces</taxon>
    </lineage>
</organism>
<gene>
    <name evidence="5" type="ORF">GCM10010387_17450</name>
</gene>
<dbReference type="InterPro" id="IPR050557">
    <property type="entry name" value="RTX_toxin/Mannuronan_C5-epim"/>
</dbReference>
<name>A0A918PXP9_9ACTN</name>
<sequence>MNRHEATARAVAVTLLATGLTAGLAAAPVAAASGASGTSGALSRVGADWAAQSILFTDASGQVNDLHVIPMDTGSGIRRIGFRDAVPLEPGEHCSYLEPGNQTFVVCELPTGASRPDRIDVLLGEGDDTIVTSDPAVSTVRGGPGNDTLHAHSAHTVRGDAGDDMVMGHSVLDGGDGTDHLMGDDSAQRLWGGRGHDMIEAYGGADLIHAGPGDDHAMGGDGRDIILGGGGNDTLHGEGGDDLLDGGPGKDTLEGGPGRDIIRR</sequence>
<accession>A0A918PXP9</accession>
<dbReference type="GO" id="GO:0005509">
    <property type="term" value="F:calcium ion binding"/>
    <property type="evidence" value="ECO:0007669"/>
    <property type="project" value="InterPro"/>
</dbReference>
<dbReference type="PANTHER" id="PTHR38340:SF1">
    <property type="entry name" value="S-LAYER PROTEIN"/>
    <property type="match status" value="1"/>
</dbReference>
<dbReference type="InterPro" id="IPR011049">
    <property type="entry name" value="Serralysin-like_metalloprot_C"/>
</dbReference>
<dbReference type="RefSeq" id="WP_190122350.1">
    <property type="nucleotide sequence ID" value="NZ_BMWG01000003.1"/>
</dbReference>
<comment type="caution">
    <text evidence="5">The sequence shown here is derived from an EMBL/GenBank/DDBJ whole genome shotgun (WGS) entry which is preliminary data.</text>
</comment>
<evidence type="ECO:0000256" key="3">
    <source>
        <dbReference type="SAM" id="MobiDB-lite"/>
    </source>
</evidence>
<dbReference type="PROSITE" id="PS00330">
    <property type="entry name" value="HEMOLYSIN_CALCIUM"/>
    <property type="match status" value="2"/>
</dbReference>
<dbReference type="SUPFAM" id="SSF51120">
    <property type="entry name" value="beta-Roll"/>
    <property type="match status" value="1"/>
</dbReference>
<dbReference type="Gene3D" id="2.160.20.160">
    <property type="match status" value="1"/>
</dbReference>
<proteinExistence type="predicted"/>
<dbReference type="EMBL" id="BMWG01000003">
    <property type="protein sequence ID" value="GGZ24576.1"/>
    <property type="molecule type" value="Genomic_DNA"/>
</dbReference>
<dbReference type="Proteomes" id="UP000630936">
    <property type="component" value="Unassembled WGS sequence"/>
</dbReference>
<dbReference type="AlphaFoldDB" id="A0A918PXP9"/>
<dbReference type="Pfam" id="PF00353">
    <property type="entry name" value="HemolysinCabind"/>
    <property type="match status" value="3"/>
</dbReference>
<feature type="signal peptide" evidence="4">
    <location>
        <begin position="1"/>
        <end position="31"/>
    </location>
</feature>
<evidence type="ECO:0000313" key="5">
    <source>
        <dbReference type="EMBL" id="GGZ24576.1"/>
    </source>
</evidence>
<dbReference type="InterPro" id="IPR001343">
    <property type="entry name" value="Hemolysn_Ca-bd"/>
</dbReference>